<name>A0A8E0VS03_9TREM</name>
<reference evidence="2" key="1">
    <citation type="submission" date="2019-05" db="EMBL/GenBank/DDBJ databases">
        <title>Annotation for the trematode Fasciolopsis buski.</title>
        <authorList>
            <person name="Choi Y.-J."/>
        </authorList>
    </citation>
    <scope>NUCLEOTIDE SEQUENCE</scope>
    <source>
        <strain evidence="2">HT</strain>
        <tissue evidence="2">Whole worm</tissue>
    </source>
</reference>
<evidence type="ECO:0000313" key="2">
    <source>
        <dbReference type="EMBL" id="KAA0200876.1"/>
    </source>
</evidence>
<evidence type="ECO:0000313" key="3">
    <source>
        <dbReference type="Proteomes" id="UP000728185"/>
    </source>
</evidence>
<feature type="chain" id="PRO_5034599485" evidence="1">
    <location>
        <begin position="28"/>
        <end position="324"/>
    </location>
</feature>
<accession>A0A8E0VS03</accession>
<sequence>MPLFFPPQSVRDFVTLTLLHLIPALLALLEADKRNWHIYTTTSNTESDHDEVCGSEIQSRIGLPTVIRVSNTPPPRSSVDLPAPGTSHPFVTGKQFSEASSSLDEDTFYSIVSPLLNALSQFLCGQPVQLRTQPIPEHFGILDQITELLTNTTDEPQWEDFEKVTRCIADCLVLRSLCDALSSLFHGRYKLSTAAVIEPSQLHTNTDISSQFTEFAKQYDSAIRLLSEHLIDLSVLYCNSLIVDIPTDSDPTERPDASLQIECSGNVRVLNAFLRYLWRCMGHTCPAGLARQLLAHVGAQYLGMFVQLFSTEEYVIHTDPKVAK</sequence>
<evidence type="ECO:0000256" key="1">
    <source>
        <dbReference type="SAM" id="SignalP"/>
    </source>
</evidence>
<comment type="caution">
    <text evidence="2">The sequence shown here is derived from an EMBL/GenBank/DDBJ whole genome shotgun (WGS) entry which is preliminary data.</text>
</comment>
<dbReference type="AlphaFoldDB" id="A0A8E0VS03"/>
<proteinExistence type="predicted"/>
<gene>
    <name evidence="2" type="ORF">FBUS_01734</name>
</gene>
<organism evidence="2 3">
    <name type="scientific">Fasciolopsis buskii</name>
    <dbReference type="NCBI Taxonomy" id="27845"/>
    <lineage>
        <taxon>Eukaryota</taxon>
        <taxon>Metazoa</taxon>
        <taxon>Spiralia</taxon>
        <taxon>Lophotrochozoa</taxon>
        <taxon>Platyhelminthes</taxon>
        <taxon>Trematoda</taxon>
        <taxon>Digenea</taxon>
        <taxon>Plagiorchiida</taxon>
        <taxon>Echinostomata</taxon>
        <taxon>Echinostomatoidea</taxon>
        <taxon>Fasciolidae</taxon>
        <taxon>Fasciolopsis</taxon>
    </lineage>
</organism>
<dbReference type="Proteomes" id="UP000728185">
    <property type="component" value="Unassembled WGS sequence"/>
</dbReference>
<keyword evidence="3" id="KW-1185">Reference proteome</keyword>
<dbReference type="EMBL" id="LUCM01000230">
    <property type="protein sequence ID" value="KAA0200876.1"/>
    <property type="molecule type" value="Genomic_DNA"/>
</dbReference>
<dbReference type="OrthoDB" id="6263911at2759"/>
<keyword evidence="1" id="KW-0732">Signal</keyword>
<protein>
    <submittedName>
        <fullName evidence="2">Uncharacterized protein</fullName>
    </submittedName>
</protein>
<feature type="signal peptide" evidence="1">
    <location>
        <begin position="1"/>
        <end position="27"/>
    </location>
</feature>